<dbReference type="EMBL" id="NNAY01002448">
    <property type="protein sequence ID" value="OXU21256.1"/>
    <property type="molecule type" value="Genomic_DNA"/>
</dbReference>
<gene>
    <name evidence="1" type="ORF">TSAR_001363</name>
</gene>
<dbReference type="PANTHER" id="PTHR47890">
    <property type="entry name" value="LD24308P"/>
    <property type="match status" value="1"/>
</dbReference>
<reference evidence="1 2" key="1">
    <citation type="journal article" date="2017" name="Curr. Biol.">
        <title>The Evolution of Venom by Co-option of Single-Copy Genes.</title>
        <authorList>
            <person name="Martinson E.O."/>
            <person name="Mrinalini"/>
            <person name="Kelkar Y.D."/>
            <person name="Chang C.H."/>
            <person name="Werren J.H."/>
        </authorList>
    </citation>
    <scope>NUCLEOTIDE SEQUENCE [LARGE SCALE GENOMIC DNA]</scope>
    <source>
        <strain evidence="1 2">Alberta</strain>
        <tissue evidence="1">Whole body</tissue>
    </source>
</reference>
<organism evidence="1 2">
    <name type="scientific">Trichomalopsis sarcophagae</name>
    <dbReference type="NCBI Taxonomy" id="543379"/>
    <lineage>
        <taxon>Eukaryota</taxon>
        <taxon>Metazoa</taxon>
        <taxon>Ecdysozoa</taxon>
        <taxon>Arthropoda</taxon>
        <taxon>Hexapoda</taxon>
        <taxon>Insecta</taxon>
        <taxon>Pterygota</taxon>
        <taxon>Neoptera</taxon>
        <taxon>Endopterygota</taxon>
        <taxon>Hymenoptera</taxon>
        <taxon>Apocrita</taxon>
        <taxon>Proctotrupomorpha</taxon>
        <taxon>Chalcidoidea</taxon>
        <taxon>Pteromalidae</taxon>
        <taxon>Pteromalinae</taxon>
        <taxon>Trichomalopsis</taxon>
    </lineage>
</organism>
<accession>A0A232ESI8</accession>
<proteinExistence type="predicted"/>
<dbReference type="Proteomes" id="UP000215335">
    <property type="component" value="Unassembled WGS sequence"/>
</dbReference>
<protein>
    <submittedName>
        <fullName evidence="1">Uncharacterized protein</fullName>
    </submittedName>
</protein>
<dbReference type="AlphaFoldDB" id="A0A232ESI8"/>
<comment type="caution">
    <text evidence="1">The sequence shown here is derived from an EMBL/GenBank/DDBJ whole genome shotgun (WGS) entry which is preliminary data.</text>
</comment>
<evidence type="ECO:0000313" key="2">
    <source>
        <dbReference type="Proteomes" id="UP000215335"/>
    </source>
</evidence>
<dbReference type="STRING" id="543379.A0A232ESI8"/>
<evidence type="ECO:0000313" key="1">
    <source>
        <dbReference type="EMBL" id="OXU21256.1"/>
    </source>
</evidence>
<name>A0A232ESI8_9HYME</name>
<dbReference type="PANTHER" id="PTHR47890:SF1">
    <property type="entry name" value="LD24308P"/>
    <property type="match status" value="1"/>
</dbReference>
<sequence length="116" mass="13032">MTYRSEINFDDDLSFDYVNLVSTKDKALVMFMTSSLESDVGQNVVPYIDVQPISSTPSTLFSGAGIIYRQAKGSSGFMSLKLKTYDYSSHLNLDSRDEKALDELTSQYGIHIKRIL</sequence>
<keyword evidence="2" id="KW-1185">Reference proteome</keyword>